<dbReference type="InterPro" id="IPR024775">
    <property type="entry name" value="DinB-like"/>
</dbReference>
<evidence type="ECO:0000313" key="2">
    <source>
        <dbReference type="EMBL" id="MFC5664711.1"/>
    </source>
</evidence>
<dbReference type="Gene3D" id="1.20.120.450">
    <property type="entry name" value="dinb family like domain"/>
    <property type="match status" value="1"/>
</dbReference>
<proteinExistence type="predicted"/>
<dbReference type="Proteomes" id="UP001595975">
    <property type="component" value="Unassembled WGS sequence"/>
</dbReference>
<dbReference type="RefSeq" id="WP_380226406.1">
    <property type="nucleotide sequence ID" value="NZ_JBHSOF010000020.1"/>
</dbReference>
<protein>
    <submittedName>
        <fullName evidence="2">DinB family protein</fullName>
    </submittedName>
</protein>
<keyword evidence="3" id="KW-1185">Reference proteome</keyword>
<comment type="caution">
    <text evidence="2">The sequence shown here is derived from an EMBL/GenBank/DDBJ whole genome shotgun (WGS) entry which is preliminary data.</text>
</comment>
<reference evidence="3" key="1">
    <citation type="journal article" date="2019" name="Int. J. Syst. Evol. Microbiol.">
        <title>The Global Catalogue of Microorganisms (GCM) 10K type strain sequencing project: providing services to taxonomists for standard genome sequencing and annotation.</title>
        <authorList>
            <consortium name="The Broad Institute Genomics Platform"/>
            <consortium name="The Broad Institute Genome Sequencing Center for Infectious Disease"/>
            <person name="Wu L."/>
            <person name="Ma J."/>
        </authorList>
    </citation>
    <scope>NUCLEOTIDE SEQUENCE [LARGE SCALE GENOMIC DNA]</scope>
    <source>
        <strain evidence="3">CGMCC 4.1437</strain>
    </source>
</reference>
<sequence length="194" mass="21438">MTTTEYTSPESGATATGDAIVPDTKDWTWVLERPCADCGLDAGVVAREDVAGMIRANAQGWAGVLAGDPEALRRRPRPEIWSDLEYACHVRDVFRLFGVRLNLMLAQEDPLFPNWDQDETAVAERYGEQLPSVVAVELAEAAEVLAASFEGVAGERWARTGNRTDGARFTVESFARYLIHDTVHHLYDVTGERV</sequence>
<feature type="domain" description="DinB-like" evidence="1">
    <location>
        <begin position="68"/>
        <end position="186"/>
    </location>
</feature>
<dbReference type="InterPro" id="IPR034660">
    <property type="entry name" value="DinB/YfiT-like"/>
</dbReference>
<dbReference type="Pfam" id="PF12867">
    <property type="entry name" value="DinB_2"/>
    <property type="match status" value="1"/>
</dbReference>
<organism evidence="2 3">
    <name type="scientific">Kitasatospora misakiensis</name>
    <dbReference type="NCBI Taxonomy" id="67330"/>
    <lineage>
        <taxon>Bacteria</taxon>
        <taxon>Bacillati</taxon>
        <taxon>Actinomycetota</taxon>
        <taxon>Actinomycetes</taxon>
        <taxon>Kitasatosporales</taxon>
        <taxon>Streptomycetaceae</taxon>
        <taxon>Kitasatospora</taxon>
    </lineage>
</organism>
<dbReference type="SUPFAM" id="SSF109854">
    <property type="entry name" value="DinB/YfiT-like putative metalloenzymes"/>
    <property type="match status" value="1"/>
</dbReference>
<evidence type="ECO:0000313" key="3">
    <source>
        <dbReference type="Proteomes" id="UP001595975"/>
    </source>
</evidence>
<accession>A0ABW0X8C3</accession>
<name>A0ABW0X8C3_9ACTN</name>
<gene>
    <name evidence="2" type="ORF">ACFP3U_17160</name>
</gene>
<dbReference type="EMBL" id="JBHSOF010000020">
    <property type="protein sequence ID" value="MFC5664711.1"/>
    <property type="molecule type" value="Genomic_DNA"/>
</dbReference>
<evidence type="ECO:0000259" key="1">
    <source>
        <dbReference type="Pfam" id="PF12867"/>
    </source>
</evidence>